<dbReference type="PIRSF" id="PIRSF016325">
    <property type="entry name" value="Phstyr_phstse_ac"/>
    <property type="match status" value="1"/>
</dbReference>
<dbReference type="Gene3D" id="1.20.120.1150">
    <property type="match status" value="1"/>
</dbReference>
<evidence type="ECO:0000256" key="3">
    <source>
        <dbReference type="ARBA" id="ARBA00011019"/>
    </source>
</evidence>
<comment type="caution">
    <text evidence="11">The sequence shown here is derived from an EMBL/GenBank/DDBJ whole genome shotgun (WGS) entry which is preliminary data.</text>
</comment>
<evidence type="ECO:0000256" key="9">
    <source>
        <dbReference type="ARBA" id="ARBA00044820"/>
    </source>
</evidence>
<dbReference type="AlphaFoldDB" id="A0AAD4R447"/>
<comment type="catalytic activity">
    <reaction evidence="1 10">
        <text>[protein]-peptidylproline (omega=180) = [protein]-peptidylproline (omega=0)</text>
        <dbReference type="Rhea" id="RHEA:16237"/>
        <dbReference type="Rhea" id="RHEA-COMP:10747"/>
        <dbReference type="Rhea" id="RHEA-COMP:10748"/>
        <dbReference type="ChEBI" id="CHEBI:83833"/>
        <dbReference type="ChEBI" id="CHEBI:83834"/>
        <dbReference type="EC" id="5.2.1.8"/>
    </reaction>
</comment>
<comment type="similarity">
    <text evidence="3 10">Belongs to the PTPA-type PPIase family.</text>
</comment>
<dbReference type="PANTHER" id="PTHR10012">
    <property type="entry name" value="SERINE/THREONINE-PROTEIN PHOSPHATASE 2A REGULATORY SUBUNIT B"/>
    <property type="match status" value="1"/>
</dbReference>
<gene>
    <name evidence="11" type="ORF">DdX_11940</name>
</gene>
<evidence type="ECO:0000256" key="5">
    <source>
        <dbReference type="ARBA" id="ARBA00022490"/>
    </source>
</evidence>
<dbReference type="Pfam" id="PF03095">
    <property type="entry name" value="PTPA"/>
    <property type="match status" value="1"/>
</dbReference>
<dbReference type="GO" id="GO:0005634">
    <property type="term" value="C:nucleus"/>
    <property type="evidence" value="ECO:0007669"/>
    <property type="project" value="TreeGrafter"/>
</dbReference>
<evidence type="ECO:0000256" key="2">
    <source>
        <dbReference type="ARBA" id="ARBA00004496"/>
    </source>
</evidence>
<name>A0AAD4R447_9BILA</name>
<dbReference type="GO" id="GO:0007052">
    <property type="term" value="P:mitotic spindle organization"/>
    <property type="evidence" value="ECO:0007669"/>
    <property type="project" value="TreeGrafter"/>
</dbReference>
<sequence>MLEELDKFIDDYPPEDMEAQRFGNKAYKKWYERITSELERLVRNILNTSAEKKDAAIIEVLPYLYDAFGNSTRIDYGSGHEASFLVFLFCLYEIDVLKAPDDDQAVVLRVFDRYLKLVRRLQIIYRMEPAGSRGVHALDDFQFAPFIFGSSQLINNQPRLVPDFYLRAEMVEQYQHDNLFFGAIQFINETKTGPFYEHSNQLYNISAVQSWEKVNEGMFKMYEGEVLKKFPVIQHFLFGEIFSIKERSEDCNSSSSFRQTTNLERHASK</sequence>
<comment type="subcellular location">
    <subcellularLocation>
        <location evidence="2 10">Cytoplasm</location>
    </subcellularLocation>
</comment>
<dbReference type="GO" id="GO:0003755">
    <property type="term" value="F:peptidyl-prolyl cis-trans isomerase activity"/>
    <property type="evidence" value="ECO:0007669"/>
    <property type="project" value="UniProtKB-KW"/>
</dbReference>
<keyword evidence="12" id="KW-1185">Reference proteome</keyword>
<accession>A0AAD4R447</accession>
<dbReference type="InterPro" id="IPR037218">
    <property type="entry name" value="PTPA_sf"/>
</dbReference>
<evidence type="ECO:0000256" key="4">
    <source>
        <dbReference type="ARBA" id="ARBA00013194"/>
    </source>
</evidence>
<organism evidence="11 12">
    <name type="scientific">Ditylenchus destructor</name>
    <dbReference type="NCBI Taxonomy" id="166010"/>
    <lineage>
        <taxon>Eukaryota</taxon>
        <taxon>Metazoa</taxon>
        <taxon>Ecdysozoa</taxon>
        <taxon>Nematoda</taxon>
        <taxon>Chromadorea</taxon>
        <taxon>Rhabditida</taxon>
        <taxon>Tylenchina</taxon>
        <taxon>Tylenchomorpha</taxon>
        <taxon>Sphaerularioidea</taxon>
        <taxon>Anguinidae</taxon>
        <taxon>Anguininae</taxon>
        <taxon>Ditylenchus</taxon>
    </lineage>
</organism>
<dbReference type="CDD" id="cd04087">
    <property type="entry name" value="PTPA"/>
    <property type="match status" value="1"/>
</dbReference>
<evidence type="ECO:0000256" key="1">
    <source>
        <dbReference type="ARBA" id="ARBA00000971"/>
    </source>
</evidence>
<dbReference type="FunFam" id="1.20.120.1150:FF:000002">
    <property type="entry name" value="Serine/threonine-protein phosphatase 2A activator"/>
    <property type="match status" value="1"/>
</dbReference>
<proteinExistence type="inferred from homology"/>
<dbReference type="EC" id="5.2.1.8" evidence="4 10"/>
<dbReference type="InterPro" id="IPR043170">
    <property type="entry name" value="PTPA_C_lid"/>
</dbReference>
<dbReference type="Proteomes" id="UP001201812">
    <property type="component" value="Unassembled WGS sequence"/>
</dbReference>
<evidence type="ECO:0000313" key="12">
    <source>
        <dbReference type="Proteomes" id="UP001201812"/>
    </source>
</evidence>
<dbReference type="InterPro" id="IPR004327">
    <property type="entry name" value="Phstyr_phstse_ac"/>
</dbReference>
<keyword evidence="5 10" id="KW-0963">Cytoplasm</keyword>
<evidence type="ECO:0000256" key="8">
    <source>
        <dbReference type="ARBA" id="ARBA00044786"/>
    </source>
</evidence>
<evidence type="ECO:0000256" key="7">
    <source>
        <dbReference type="ARBA" id="ARBA00023235"/>
    </source>
</evidence>
<evidence type="ECO:0000313" key="11">
    <source>
        <dbReference type="EMBL" id="KAI1708262.1"/>
    </source>
</evidence>
<protein>
    <recommendedName>
        <fullName evidence="8 10">Serine/threonine-protein phosphatase 2A activator</fullName>
        <ecNumber evidence="4 10">5.2.1.8</ecNumber>
    </recommendedName>
    <alternativeName>
        <fullName evidence="9 10">Phosphotyrosyl phosphatase activator</fullName>
    </alternativeName>
</protein>
<evidence type="ECO:0000256" key="6">
    <source>
        <dbReference type="ARBA" id="ARBA00023110"/>
    </source>
</evidence>
<dbReference type="GO" id="GO:0000159">
    <property type="term" value="C:protein phosphatase type 2A complex"/>
    <property type="evidence" value="ECO:0007669"/>
    <property type="project" value="TreeGrafter"/>
</dbReference>
<dbReference type="GO" id="GO:0008160">
    <property type="term" value="F:protein tyrosine phosphatase activator activity"/>
    <property type="evidence" value="ECO:0007669"/>
    <property type="project" value="TreeGrafter"/>
</dbReference>
<evidence type="ECO:0000256" key="10">
    <source>
        <dbReference type="RuleBase" id="RU361210"/>
    </source>
</evidence>
<keyword evidence="7 10" id="KW-0413">Isomerase</keyword>
<dbReference type="GO" id="GO:0005737">
    <property type="term" value="C:cytoplasm"/>
    <property type="evidence" value="ECO:0007669"/>
    <property type="project" value="UniProtKB-SubCell"/>
</dbReference>
<reference evidence="11" key="1">
    <citation type="submission" date="2022-01" db="EMBL/GenBank/DDBJ databases">
        <title>Genome Sequence Resource for Two Populations of Ditylenchus destructor, the Migratory Endoparasitic Phytonematode.</title>
        <authorList>
            <person name="Zhang H."/>
            <person name="Lin R."/>
            <person name="Xie B."/>
        </authorList>
    </citation>
    <scope>NUCLEOTIDE SEQUENCE</scope>
    <source>
        <strain evidence="11">BazhouSP</strain>
    </source>
</reference>
<dbReference type="SUPFAM" id="SSF140984">
    <property type="entry name" value="PTPA-like"/>
    <property type="match status" value="1"/>
</dbReference>
<dbReference type="PANTHER" id="PTHR10012:SF0">
    <property type="entry name" value="SERINE_THREONINE-PROTEIN PHOSPHATASE 2A ACTIVATOR"/>
    <property type="match status" value="1"/>
</dbReference>
<comment type="function">
    <text evidence="10">PPIases accelerate the folding of proteins. It catalyzes the cis-trans isomerization of proline imidic peptide bonds in oligopeptides.</text>
</comment>
<keyword evidence="6 10" id="KW-0697">Rotamase</keyword>
<dbReference type="EMBL" id="JAKKPZ010000036">
    <property type="protein sequence ID" value="KAI1708262.1"/>
    <property type="molecule type" value="Genomic_DNA"/>
</dbReference>